<dbReference type="EMBL" id="JAUSSU010000010">
    <property type="protein sequence ID" value="MDQ0115222.1"/>
    <property type="molecule type" value="Genomic_DNA"/>
</dbReference>
<feature type="transmembrane region" description="Helical" evidence="6">
    <location>
        <begin position="108"/>
        <end position="130"/>
    </location>
</feature>
<feature type="transmembrane region" description="Helical" evidence="6">
    <location>
        <begin position="209"/>
        <end position="228"/>
    </location>
</feature>
<feature type="transmembrane region" description="Helical" evidence="6">
    <location>
        <begin position="541"/>
        <end position="559"/>
    </location>
</feature>
<evidence type="ECO:0000313" key="8">
    <source>
        <dbReference type="EMBL" id="MDQ0115222.1"/>
    </source>
</evidence>
<dbReference type="GO" id="GO:0016874">
    <property type="term" value="F:ligase activity"/>
    <property type="evidence" value="ECO:0007669"/>
    <property type="project" value="UniProtKB-KW"/>
</dbReference>
<gene>
    <name evidence="8" type="ORF">J2T15_004680</name>
</gene>
<dbReference type="Pfam" id="PF04932">
    <property type="entry name" value="Wzy_C"/>
    <property type="match status" value="1"/>
</dbReference>
<accession>A0ABT9U6G0</accession>
<dbReference type="RefSeq" id="WP_307206679.1">
    <property type="nucleotide sequence ID" value="NZ_JAUSSU010000010.1"/>
</dbReference>
<evidence type="ECO:0000256" key="5">
    <source>
        <dbReference type="SAM" id="MobiDB-lite"/>
    </source>
</evidence>
<sequence>MSARKKSTNGATSLYTTNFSFWNGFVVAGIALFLLISPYYRALFNGYSYSFENAIYKALFFGLTLLLLTAVYLVKRWKLDSYRDILAIIALLPPLIYWLSSFNAVSGYYANFMIFVIVFYTALFIAGMYFADSVRARKLIEYSLMLTSYIIVLSGLLNLFGQTYYPDALWLAHDGYRLTAVFQYSNTYAGFLVALFLASLYYASHCIRWQARLAHSLMLVPIWISFMLTYSRGAIVIIPVMVLAILPFLRFTRQITYILYMGISVLVAMAVLGPITTKADAIALLVQPTTDKQADPISLFNLLPLQSWGLLIAASAVVAGIILLIEAKAYRWIEAKTTKFASHKWSFVAVPAIIVILCVLAAGALLGSGAIRSLLPDKIAERFENLNFQQHSVQERFTFYKDGLRLSEDYPLLGGGGGAWQSLFEQYQNNPYWSRQAHSFFVQVLVESGWIGLVALLLLIGGAYWTYIRSYIRHPERRGSHLVFFIFSLALLMHSAIDFDMSFLFISSIVFLSLGCMIAPFSSTLKIPRLQNRKLPMWSKYVYPAVIGLTAIVLLVITIQNNSANQLYNQTMRQASQQGAKVGDVLPMVDKAIKRSPDQTTFSLTKASWLKQVYNSNKNDEVFTQALLTLEQAKKHDPNNRSIIAMQLEFYQLNNQLSTSIELLEEGMNKFPWDIQFYDKAILAYGESIKDADTKQDTSSSTEYKTRLSEIAQEVERRTAQLADLPPEQQQGRSFSLSEPAQEALQTLLASN</sequence>
<evidence type="ECO:0000256" key="3">
    <source>
        <dbReference type="ARBA" id="ARBA00022989"/>
    </source>
</evidence>
<dbReference type="InterPro" id="IPR051533">
    <property type="entry name" value="WaaL-like"/>
</dbReference>
<feature type="transmembrane region" description="Helical" evidence="6">
    <location>
        <begin position="479"/>
        <end position="497"/>
    </location>
</feature>
<feature type="transmembrane region" description="Helical" evidence="6">
    <location>
        <begin position="21"/>
        <end position="42"/>
    </location>
</feature>
<dbReference type="PANTHER" id="PTHR37422:SF13">
    <property type="entry name" value="LIPOPOLYSACCHARIDE BIOSYNTHESIS PROTEIN PA4999-RELATED"/>
    <property type="match status" value="1"/>
</dbReference>
<dbReference type="InterPro" id="IPR007016">
    <property type="entry name" value="O-antigen_ligase-rel_domated"/>
</dbReference>
<feature type="region of interest" description="Disordered" evidence="5">
    <location>
        <begin position="722"/>
        <end position="741"/>
    </location>
</feature>
<feature type="transmembrane region" description="Helical" evidence="6">
    <location>
        <begin position="503"/>
        <end position="521"/>
    </location>
</feature>
<feature type="domain" description="O-antigen ligase-related" evidence="7">
    <location>
        <begin position="299"/>
        <end position="457"/>
    </location>
</feature>
<comment type="caution">
    <text evidence="8">The sequence shown here is derived from an EMBL/GenBank/DDBJ whole genome shotgun (WGS) entry which is preliminary data.</text>
</comment>
<feature type="compositionally biased region" description="Polar residues" evidence="5">
    <location>
        <begin position="728"/>
        <end position="741"/>
    </location>
</feature>
<feature type="transmembrane region" description="Helical" evidence="6">
    <location>
        <begin position="54"/>
        <end position="73"/>
    </location>
</feature>
<feature type="transmembrane region" description="Helical" evidence="6">
    <location>
        <begin position="234"/>
        <end position="251"/>
    </location>
</feature>
<keyword evidence="2 6" id="KW-0812">Transmembrane</keyword>
<name>A0ABT9U6G0_PAEHA</name>
<feature type="transmembrane region" description="Helical" evidence="6">
    <location>
        <begin position="142"/>
        <end position="161"/>
    </location>
</feature>
<organism evidence="8 9">
    <name type="scientific">Paenibacillus harenae</name>
    <dbReference type="NCBI Taxonomy" id="306543"/>
    <lineage>
        <taxon>Bacteria</taxon>
        <taxon>Bacillati</taxon>
        <taxon>Bacillota</taxon>
        <taxon>Bacilli</taxon>
        <taxon>Bacillales</taxon>
        <taxon>Paenibacillaceae</taxon>
        <taxon>Paenibacillus</taxon>
    </lineage>
</organism>
<proteinExistence type="predicted"/>
<keyword evidence="8" id="KW-0436">Ligase</keyword>
<evidence type="ECO:0000256" key="2">
    <source>
        <dbReference type="ARBA" id="ARBA00022692"/>
    </source>
</evidence>
<comment type="subcellular location">
    <subcellularLocation>
        <location evidence="1">Membrane</location>
        <topology evidence="1">Multi-pass membrane protein</topology>
    </subcellularLocation>
</comment>
<protein>
    <submittedName>
        <fullName evidence="8">O-antigen ligase</fullName>
    </submittedName>
</protein>
<reference evidence="8 9" key="1">
    <citation type="submission" date="2023-07" db="EMBL/GenBank/DDBJ databases">
        <title>Sorghum-associated microbial communities from plants grown in Nebraska, USA.</title>
        <authorList>
            <person name="Schachtman D."/>
        </authorList>
    </citation>
    <scope>NUCLEOTIDE SEQUENCE [LARGE SCALE GENOMIC DNA]</scope>
    <source>
        <strain evidence="8 9">CC482</strain>
    </source>
</reference>
<feature type="transmembrane region" description="Helical" evidence="6">
    <location>
        <begin position="449"/>
        <end position="467"/>
    </location>
</feature>
<feature type="transmembrane region" description="Helical" evidence="6">
    <location>
        <begin position="85"/>
        <end position="102"/>
    </location>
</feature>
<keyword evidence="3 6" id="KW-1133">Transmembrane helix</keyword>
<dbReference type="Proteomes" id="UP001229346">
    <property type="component" value="Unassembled WGS sequence"/>
</dbReference>
<feature type="transmembrane region" description="Helical" evidence="6">
    <location>
        <begin position="181"/>
        <end position="202"/>
    </location>
</feature>
<keyword evidence="9" id="KW-1185">Reference proteome</keyword>
<evidence type="ECO:0000256" key="6">
    <source>
        <dbReference type="SAM" id="Phobius"/>
    </source>
</evidence>
<evidence type="ECO:0000256" key="4">
    <source>
        <dbReference type="ARBA" id="ARBA00023136"/>
    </source>
</evidence>
<keyword evidence="4 6" id="KW-0472">Membrane</keyword>
<feature type="transmembrane region" description="Helical" evidence="6">
    <location>
        <begin position="305"/>
        <end position="325"/>
    </location>
</feature>
<feature type="transmembrane region" description="Helical" evidence="6">
    <location>
        <begin position="345"/>
        <end position="366"/>
    </location>
</feature>
<evidence type="ECO:0000313" key="9">
    <source>
        <dbReference type="Proteomes" id="UP001229346"/>
    </source>
</evidence>
<dbReference type="PANTHER" id="PTHR37422">
    <property type="entry name" value="TEICHURONIC ACID BIOSYNTHESIS PROTEIN TUAE"/>
    <property type="match status" value="1"/>
</dbReference>
<evidence type="ECO:0000259" key="7">
    <source>
        <dbReference type="Pfam" id="PF04932"/>
    </source>
</evidence>
<feature type="transmembrane region" description="Helical" evidence="6">
    <location>
        <begin position="258"/>
        <end position="276"/>
    </location>
</feature>
<evidence type="ECO:0000256" key="1">
    <source>
        <dbReference type="ARBA" id="ARBA00004141"/>
    </source>
</evidence>